<keyword evidence="1 11" id="KW-0533">Nickel</keyword>
<dbReference type="NCBIfam" id="NF008137">
    <property type="entry name" value="PRK10885.1"/>
    <property type="match status" value="1"/>
</dbReference>
<keyword evidence="9 11" id="KW-0460">Magnesium</keyword>
<dbReference type="PANTHER" id="PTHR47545:SF1">
    <property type="entry name" value="MULTIFUNCTIONAL CCA PROTEIN"/>
    <property type="match status" value="1"/>
</dbReference>
<keyword evidence="6 11" id="KW-0547">Nucleotide-binding</keyword>
<keyword evidence="3 11" id="KW-0819">tRNA processing</keyword>
<organism evidence="13 14">
    <name type="scientific">Chitinimonas arctica</name>
    <dbReference type="NCBI Taxonomy" id="2594795"/>
    <lineage>
        <taxon>Bacteria</taxon>
        <taxon>Pseudomonadati</taxon>
        <taxon>Pseudomonadota</taxon>
        <taxon>Betaproteobacteria</taxon>
        <taxon>Neisseriales</taxon>
        <taxon>Chitinibacteraceae</taxon>
        <taxon>Chitinimonas</taxon>
    </lineage>
</organism>
<dbReference type="GO" id="GO:0005524">
    <property type="term" value="F:ATP binding"/>
    <property type="evidence" value="ECO:0007669"/>
    <property type="project" value="UniProtKB-UniRule"/>
</dbReference>
<dbReference type="GO" id="GO:0004810">
    <property type="term" value="F:CCA tRNA nucleotidyltransferase activity"/>
    <property type="evidence" value="ECO:0007669"/>
    <property type="project" value="UniProtKB-UniRule"/>
</dbReference>
<dbReference type="InterPro" id="IPR006674">
    <property type="entry name" value="HD_domain"/>
</dbReference>
<feature type="domain" description="HD" evidence="12">
    <location>
        <begin position="225"/>
        <end position="326"/>
    </location>
</feature>
<comment type="function">
    <text evidence="11">Catalyzes the addition and repair of the essential 3'-terminal CCA sequence in tRNAs without using a nucleic acid template. Adds these three nucleotides in the order of C, C, and A to the tRNA nucleotide-73, using CTP and ATP as substrates and producing inorganic pyrophosphate. tRNA 3'-terminal CCA addition is required both for tRNA processing and repair. Also involved in tRNA surveillance by mediating tandem CCA addition to generate a CCACCA at the 3' terminus of unstable tRNAs. While stable tRNAs receive only 3'-terminal CCA, unstable tRNAs are marked with CCACCA and rapidly degraded.</text>
</comment>
<feature type="binding site" evidence="11">
    <location>
        <position position="23"/>
    </location>
    <ligand>
        <name>Mg(2+)</name>
        <dbReference type="ChEBI" id="CHEBI:18420"/>
    </ligand>
</feature>
<evidence type="ECO:0000256" key="10">
    <source>
        <dbReference type="ARBA" id="ARBA00022884"/>
    </source>
</evidence>
<dbReference type="GO" id="GO:0001680">
    <property type="term" value="P:tRNA 3'-terminal CCA addition"/>
    <property type="evidence" value="ECO:0007669"/>
    <property type="project" value="UniProtKB-UniRule"/>
</dbReference>
<keyword evidence="4 11" id="KW-0548">Nucleotidyltransferase</keyword>
<comment type="catalytic activity">
    <reaction evidence="11">
        <text>a tRNA precursor + 2 CTP + ATP = a tRNA with a 3' CCA end + 3 diphosphate</text>
        <dbReference type="Rhea" id="RHEA:14433"/>
        <dbReference type="Rhea" id="RHEA-COMP:10465"/>
        <dbReference type="Rhea" id="RHEA-COMP:10468"/>
        <dbReference type="ChEBI" id="CHEBI:30616"/>
        <dbReference type="ChEBI" id="CHEBI:33019"/>
        <dbReference type="ChEBI" id="CHEBI:37563"/>
        <dbReference type="ChEBI" id="CHEBI:74896"/>
        <dbReference type="ChEBI" id="CHEBI:83071"/>
        <dbReference type="EC" id="2.7.7.72"/>
    </reaction>
</comment>
<evidence type="ECO:0000259" key="12">
    <source>
        <dbReference type="PROSITE" id="PS51831"/>
    </source>
</evidence>
<keyword evidence="2 11" id="KW-0808">Transferase</keyword>
<comment type="similarity">
    <text evidence="11">Belongs to the tRNA nucleotidyltransferase/poly(A) polymerase family. Bacterial CCA-adding enzyme type 1 subfamily.</text>
</comment>
<dbReference type="EC" id="2.7.7.72" evidence="11"/>
<evidence type="ECO:0000256" key="5">
    <source>
        <dbReference type="ARBA" id="ARBA00022723"/>
    </source>
</evidence>
<evidence type="ECO:0000256" key="11">
    <source>
        <dbReference type="HAMAP-Rule" id="MF_01261"/>
    </source>
</evidence>
<feature type="binding site" evidence="11">
    <location>
        <position position="137"/>
    </location>
    <ligand>
        <name>CTP</name>
        <dbReference type="ChEBI" id="CHEBI:37563"/>
    </ligand>
</feature>
<keyword evidence="10 11" id="KW-0694">RNA-binding</keyword>
<dbReference type="GO" id="GO:0042245">
    <property type="term" value="P:RNA repair"/>
    <property type="evidence" value="ECO:0007669"/>
    <property type="project" value="UniProtKB-KW"/>
</dbReference>
<dbReference type="InterPro" id="IPR032828">
    <property type="entry name" value="PolyA_RNA-bd"/>
</dbReference>
<dbReference type="PROSITE" id="PS51831">
    <property type="entry name" value="HD"/>
    <property type="match status" value="1"/>
</dbReference>
<dbReference type="Gene3D" id="3.30.460.10">
    <property type="entry name" value="Beta Polymerase, domain 2"/>
    <property type="match status" value="1"/>
</dbReference>
<evidence type="ECO:0000313" key="14">
    <source>
        <dbReference type="Proteomes" id="UP000317550"/>
    </source>
</evidence>
<feature type="binding site" evidence="11">
    <location>
        <position position="91"/>
    </location>
    <ligand>
        <name>ATP</name>
        <dbReference type="ChEBI" id="CHEBI:30616"/>
    </ligand>
</feature>
<evidence type="ECO:0000256" key="6">
    <source>
        <dbReference type="ARBA" id="ARBA00022741"/>
    </source>
</evidence>
<dbReference type="AlphaFoldDB" id="A0A516SD29"/>
<proteinExistence type="inferred from homology"/>
<evidence type="ECO:0000256" key="2">
    <source>
        <dbReference type="ARBA" id="ARBA00022679"/>
    </source>
</evidence>
<feature type="binding site" evidence="11">
    <location>
        <position position="21"/>
    </location>
    <ligand>
        <name>Mg(2+)</name>
        <dbReference type="ChEBI" id="CHEBI:18420"/>
    </ligand>
</feature>
<keyword evidence="11 13" id="KW-0378">Hydrolase</keyword>
<dbReference type="GO" id="GO:0004112">
    <property type="term" value="F:cyclic-nucleotide phosphodiesterase activity"/>
    <property type="evidence" value="ECO:0007669"/>
    <property type="project" value="UniProtKB-UniRule"/>
</dbReference>
<dbReference type="CDD" id="cd00077">
    <property type="entry name" value="HDc"/>
    <property type="match status" value="1"/>
</dbReference>
<protein>
    <recommendedName>
        <fullName evidence="11">Multifunctional CCA protein</fullName>
    </recommendedName>
    <domain>
        <recommendedName>
            <fullName evidence="11">CCA-adding enzyme</fullName>
            <ecNumber evidence="11">2.7.7.72</ecNumber>
        </recommendedName>
        <alternativeName>
            <fullName evidence="11">CCA tRNA nucleotidyltransferase</fullName>
        </alternativeName>
        <alternativeName>
            <fullName evidence="11">tRNA CCA-pyrophosphorylase</fullName>
        </alternativeName>
        <alternativeName>
            <fullName evidence="11">tRNA adenylyl-/cytidylyl-transferase</fullName>
        </alternativeName>
        <alternativeName>
            <fullName evidence="11">tRNA nucleotidyltransferase</fullName>
        </alternativeName>
        <alternativeName>
            <fullName evidence="11">tRNA-NT</fullName>
        </alternativeName>
    </domain>
    <domain>
        <recommendedName>
            <fullName evidence="11">2'-nucleotidase</fullName>
            <ecNumber evidence="11">3.1.3.-</ecNumber>
        </recommendedName>
    </domain>
    <domain>
        <recommendedName>
            <fullName evidence="11">2',3'-cyclic phosphodiesterase</fullName>
            <ecNumber evidence="11">3.1.4.-</ecNumber>
        </recommendedName>
    </domain>
    <domain>
        <recommendedName>
            <fullName evidence="11">Phosphatase</fullName>
        </recommendedName>
    </domain>
</protein>
<dbReference type="SUPFAM" id="SSF81301">
    <property type="entry name" value="Nucleotidyltransferase"/>
    <property type="match status" value="1"/>
</dbReference>
<dbReference type="InterPro" id="IPR050124">
    <property type="entry name" value="tRNA_CCA-adding_enzyme"/>
</dbReference>
<feature type="binding site" evidence="11">
    <location>
        <position position="91"/>
    </location>
    <ligand>
        <name>CTP</name>
        <dbReference type="ChEBI" id="CHEBI:37563"/>
    </ligand>
</feature>
<comment type="miscellaneous">
    <text evidence="11">A single active site specifically recognizes both ATP and CTP and is responsible for their addition.</text>
</comment>
<feature type="binding site" evidence="11">
    <location>
        <position position="137"/>
    </location>
    <ligand>
        <name>ATP</name>
        <dbReference type="ChEBI" id="CHEBI:30616"/>
    </ligand>
</feature>
<name>A0A516SD29_9NEIS</name>
<evidence type="ECO:0000256" key="7">
    <source>
        <dbReference type="ARBA" id="ARBA00022800"/>
    </source>
</evidence>
<evidence type="ECO:0000256" key="1">
    <source>
        <dbReference type="ARBA" id="ARBA00022596"/>
    </source>
</evidence>
<dbReference type="EC" id="3.1.3.-" evidence="11"/>
<evidence type="ECO:0000256" key="8">
    <source>
        <dbReference type="ARBA" id="ARBA00022840"/>
    </source>
</evidence>
<accession>A0A516SD29</accession>
<dbReference type="Pfam" id="PF01743">
    <property type="entry name" value="PolyA_pol"/>
    <property type="match status" value="1"/>
</dbReference>
<keyword evidence="14" id="KW-1185">Reference proteome</keyword>
<evidence type="ECO:0000313" key="13">
    <source>
        <dbReference type="EMBL" id="QDQ26051.1"/>
    </source>
</evidence>
<keyword evidence="5 11" id="KW-0479">Metal-binding</keyword>
<sequence length="413" mass="45392">MKIYIVGGAVRDQLLGLPVKDHDYVVVGTTPDEMLAAGFRPVGKDFPVFLHPRTQEEYALARTERKSGRGYKGFSVYAAPDVTLEDDLARRDLTINAIAEDEDGELIDPYGGQADLERRTLRHVGPAFVEDPVRILRLARFAARFGFAVAPETMALCRDMVALGEVDHLVPERVWQEVAKGLMEDQPSSLFLVLRECGALARLMPELDVLFGVPQPAKWHPEIDTGDHVMRVLDYAAAQGWPLDTRFAALCHDLGKGSTPPEEWPRHLGHEGAGVSLVESLCERIKAPNDCRELAIMVCREHGLVHRAQELRASTVLELLTRCDALRKPARFARMLDACVADARGRPTFEAVAYPQADHLLACRDAAAQVDAGAVATAASDKAKIPDAVRQARLAAVKKVLQEAGAPYDQQDN</sequence>
<feature type="binding site" evidence="11">
    <location>
        <position position="11"/>
    </location>
    <ligand>
        <name>CTP</name>
        <dbReference type="ChEBI" id="CHEBI:37563"/>
    </ligand>
</feature>
<dbReference type="InterPro" id="IPR002646">
    <property type="entry name" value="PolA_pol_head_dom"/>
</dbReference>
<comment type="cofactor">
    <cofactor evidence="11">
        <name>Mg(2+)</name>
        <dbReference type="ChEBI" id="CHEBI:18420"/>
    </cofactor>
    <text evidence="11">Magnesium is required for nucleotidyltransferase activity.</text>
</comment>
<dbReference type="EMBL" id="CP041730">
    <property type="protein sequence ID" value="QDQ26051.1"/>
    <property type="molecule type" value="Genomic_DNA"/>
</dbReference>
<evidence type="ECO:0000256" key="9">
    <source>
        <dbReference type="ARBA" id="ARBA00022842"/>
    </source>
</evidence>
<dbReference type="HAMAP" id="MF_01262">
    <property type="entry name" value="CCA_bact_type2"/>
    <property type="match status" value="1"/>
</dbReference>
<evidence type="ECO:0000256" key="4">
    <source>
        <dbReference type="ARBA" id="ARBA00022695"/>
    </source>
</evidence>
<dbReference type="Pfam" id="PF12627">
    <property type="entry name" value="PolyA_pol_RNAbd"/>
    <property type="match status" value="1"/>
</dbReference>
<dbReference type="InterPro" id="IPR003607">
    <property type="entry name" value="HD/PDEase_dom"/>
</dbReference>
<dbReference type="InterPro" id="IPR043519">
    <property type="entry name" value="NT_sf"/>
</dbReference>
<feature type="binding site" evidence="11">
    <location>
        <position position="8"/>
    </location>
    <ligand>
        <name>CTP</name>
        <dbReference type="ChEBI" id="CHEBI:37563"/>
    </ligand>
</feature>
<comment type="cofactor">
    <cofactor evidence="11">
        <name>Ni(2+)</name>
        <dbReference type="ChEBI" id="CHEBI:49786"/>
    </cofactor>
    <text evidence="11">Nickel for phosphatase activity.</text>
</comment>
<gene>
    <name evidence="11" type="primary">cca</name>
    <name evidence="13" type="ORF">FNU76_06640</name>
</gene>
<dbReference type="PIRSF" id="PIRSF000813">
    <property type="entry name" value="CCA_bact"/>
    <property type="match status" value="1"/>
</dbReference>
<keyword evidence="7 11" id="KW-0692">RNA repair</keyword>
<dbReference type="GO" id="GO:0160016">
    <property type="term" value="F:CCACCA tRNA nucleotidyltransferase activity"/>
    <property type="evidence" value="ECO:0007669"/>
    <property type="project" value="RHEA"/>
</dbReference>
<dbReference type="Proteomes" id="UP000317550">
    <property type="component" value="Chromosome"/>
</dbReference>
<dbReference type="RefSeq" id="WP_144277450.1">
    <property type="nucleotide sequence ID" value="NZ_CP041730.1"/>
</dbReference>
<keyword evidence="8 11" id="KW-0067">ATP-binding</keyword>
<dbReference type="OrthoDB" id="9805698at2"/>
<comment type="subunit">
    <text evidence="11">Monomer. Can also form homodimers and oligomers.</text>
</comment>
<evidence type="ECO:0000256" key="3">
    <source>
        <dbReference type="ARBA" id="ARBA00022694"/>
    </source>
</evidence>
<comment type="domain">
    <text evidence="11">Comprises two domains: an N-terminal domain containing the nucleotidyltransferase activity and a C-terminal HD domain associated with both phosphodiesterase and phosphatase activities.</text>
</comment>
<reference evidence="14" key="1">
    <citation type="submission" date="2019-07" db="EMBL/GenBank/DDBJ databases">
        <title>Chitinimonas sp. nov., isolated from Ny-Alesund, arctica soil.</title>
        <authorList>
            <person name="Xu Q."/>
            <person name="Peng F."/>
        </authorList>
    </citation>
    <scope>NUCLEOTIDE SEQUENCE [LARGE SCALE GENOMIC DNA]</scope>
    <source>
        <strain evidence="14">R3-44</strain>
    </source>
</reference>
<dbReference type="PANTHER" id="PTHR47545">
    <property type="entry name" value="MULTIFUNCTIONAL CCA PROTEIN"/>
    <property type="match status" value="1"/>
</dbReference>
<dbReference type="GO" id="GO:0016791">
    <property type="term" value="F:phosphatase activity"/>
    <property type="evidence" value="ECO:0007669"/>
    <property type="project" value="UniProtKB-UniRule"/>
</dbReference>
<dbReference type="KEGG" id="cari:FNU76_06640"/>
<dbReference type="SUPFAM" id="SSF81891">
    <property type="entry name" value="Poly A polymerase C-terminal region-like"/>
    <property type="match status" value="1"/>
</dbReference>
<dbReference type="Gene3D" id="1.10.3090.10">
    <property type="entry name" value="cca-adding enzyme, domain 2"/>
    <property type="match status" value="1"/>
</dbReference>
<dbReference type="EC" id="3.1.4.-" evidence="11"/>
<feature type="binding site" evidence="11">
    <location>
        <position position="140"/>
    </location>
    <ligand>
        <name>CTP</name>
        <dbReference type="ChEBI" id="CHEBI:37563"/>
    </ligand>
</feature>
<feature type="binding site" evidence="11">
    <location>
        <position position="8"/>
    </location>
    <ligand>
        <name>ATP</name>
        <dbReference type="ChEBI" id="CHEBI:30616"/>
    </ligand>
</feature>
<comment type="catalytic activity">
    <reaction evidence="11">
        <text>a tRNA with a 3' CCA end + 2 CTP + ATP = a tRNA with a 3' CCACCA end + 3 diphosphate</text>
        <dbReference type="Rhea" id="RHEA:76235"/>
        <dbReference type="Rhea" id="RHEA-COMP:10468"/>
        <dbReference type="Rhea" id="RHEA-COMP:18655"/>
        <dbReference type="ChEBI" id="CHEBI:30616"/>
        <dbReference type="ChEBI" id="CHEBI:33019"/>
        <dbReference type="ChEBI" id="CHEBI:37563"/>
        <dbReference type="ChEBI" id="CHEBI:83071"/>
        <dbReference type="ChEBI" id="CHEBI:195187"/>
    </reaction>
</comment>
<dbReference type="GO" id="GO:0000287">
    <property type="term" value="F:magnesium ion binding"/>
    <property type="evidence" value="ECO:0007669"/>
    <property type="project" value="UniProtKB-UniRule"/>
</dbReference>
<dbReference type="GO" id="GO:0000049">
    <property type="term" value="F:tRNA binding"/>
    <property type="evidence" value="ECO:0007669"/>
    <property type="project" value="UniProtKB-UniRule"/>
</dbReference>
<dbReference type="HAMAP" id="MF_01261">
    <property type="entry name" value="CCA_bact_type1"/>
    <property type="match status" value="1"/>
</dbReference>
<feature type="binding site" evidence="11">
    <location>
        <position position="140"/>
    </location>
    <ligand>
        <name>ATP</name>
        <dbReference type="ChEBI" id="CHEBI:30616"/>
    </ligand>
</feature>
<keyword evidence="11" id="KW-0511">Multifunctional enzyme</keyword>
<dbReference type="Pfam" id="PF01966">
    <property type="entry name" value="HD"/>
    <property type="match status" value="1"/>
</dbReference>
<feature type="binding site" evidence="11">
    <location>
        <position position="11"/>
    </location>
    <ligand>
        <name>ATP</name>
        <dbReference type="ChEBI" id="CHEBI:30616"/>
    </ligand>
</feature>
<dbReference type="InterPro" id="IPR012006">
    <property type="entry name" value="CCA_bact"/>
</dbReference>
<dbReference type="CDD" id="cd05398">
    <property type="entry name" value="NT_ClassII-CCAase"/>
    <property type="match status" value="1"/>
</dbReference>
<dbReference type="FunFam" id="3.30.460.10:FF:000016">
    <property type="entry name" value="Multifunctional CCA protein"/>
    <property type="match status" value="1"/>
</dbReference>